<dbReference type="AlphaFoldDB" id="A0A7X2MI32"/>
<name>A0A7X2MI32_ENTAG</name>
<dbReference type="Proteomes" id="UP000461948">
    <property type="component" value="Unassembled WGS sequence"/>
</dbReference>
<gene>
    <name evidence="1" type="ORF">GKC49_00320</name>
</gene>
<evidence type="ECO:0008006" key="3">
    <source>
        <dbReference type="Google" id="ProtNLM"/>
    </source>
</evidence>
<sequence>MQPSDFNNPFIRNVASKVRESNNLMFMLALRAEDIDKDFSFNESDRQTLGWPAHITNMYEYRMMWGVDYNRLYQICIISHCSELEYFFKALFDKYPHLPKQENNFYQKFGLVIKELKKTGIDFTSLQQDIDLVSIAFQVRHIGIHNMSIVDEYFQKNTKGLGTLGQPFIVDQKFVRDTSSAIDKILKRLDDALPPVSA</sequence>
<proteinExistence type="predicted"/>
<comment type="caution">
    <text evidence="1">The sequence shown here is derived from an EMBL/GenBank/DDBJ whole genome shotgun (WGS) entry which is preliminary data.</text>
</comment>
<dbReference type="RefSeq" id="WP_187495264.1">
    <property type="nucleotide sequence ID" value="NZ_JACSWY010000018.1"/>
</dbReference>
<accession>A0A7X2MI32</accession>
<organism evidence="1 2">
    <name type="scientific">Enterobacter agglomerans</name>
    <name type="common">Erwinia herbicola</name>
    <name type="synonym">Pantoea agglomerans</name>
    <dbReference type="NCBI Taxonomy" id="549"/>
    <lineage>
        <taxon>Bacteria</taxon>
        <taxon>Pseudomonadati</taxon>
        <taxon>Pseudomonadota</taxon>
        <taxon>Gammaproteobacteria</taxon>
        <taxon>Enterobacterales</taxon>
        <taxon>Erwiniaceae</taxon>
        <taxon>Pantoea</taxon>
        <taxon>Pantoea agglomerans group</taxon>
    </lineage>
</organism>
<dbReference type="EMBL" id="WKLC01000003">
    <property type="protein sequence ID" value="MSE13657.1"/>
    <property type="molecule type" value="Genomic_DNA"/>
</dbReference>
<evidence type="ECO:0000313" key="2">
    <source>
        <dbReference type="Proteomes" id="UP000461948"/>
    </source>
</evidence>
<evidence type="ECO:0000313" key="1">
    <source>
        <dbReference type="EMBL" id="MSE13657.1"/>
    </source>
</evidence>
<reference evidence="1 2" key="1">
    <citation type="submission" date="2019-11" db="EMBL/GenBank/DDBJ databases">
        <title>Draft Genome Sequence of Plant Growth-Promoting Rhizosphere-Associated Bacteria.</title>
        <authorList>
            <person name="Vasilyev I.Y."/>
            <person name="Radchenko V."/>
            <person name="Ilnitskaya E.V."/>
        </authorList>
    </citation>
    <scope>NUCLEOTIDE SEQUENCE [LARGE SCALE GENOMIC DNA]</scope>
    <source>
        <strain evidence="1 2">VRA_MhP_f</strain>
    </source>
</reference>
<protein>
    <recommendedName>
        <fullName evidence="3">RiboL-PSP-HEPN domain-containing protein</fullName>
    </recommendedName>
</protein>